<dbReference type="GO" id="GO:0003824">
    <property type="term" value="F:catalytic activity"/>
    <property type="evidence" value="ECO:0007669"/>
    <property type="project" value="InterPro"/>
</dbReference>
<organism evidence="7 8">
    <name type="scientific">Bacteriovorax stolpii</name>
    <name type="common">Bdellovibrio stolpii</name>
    <dbReference type="NCBI Taxonomy" id="960"/>
    <lineage>
        <taxon>Bacteria</taxon>
        <taxon>Pseudomonadati</taxon>
        <taxon>Bdellovibrionota</taxon>
        <taxon>Bacteriovoracia</taxon>
        <taxon>Bacteriovoracales</taxon>
        <taxon>Bacteriovoracaceae</taxon>
        <taxon>Bacteriovorax</taxon>
    </lineage>
</organism>
<dbReference type="PANTHER" id="PTHR11228">
    <property type="entry name" value="RADICAL SAM DOMAIN PROTEIN"/>
    <property type="match status" value="1"/>
</dbReference>
<keyword evidence="5" id="KW-0411">Iron-sulfur</keyword>
<proteinExistence type="predicted"/>
<dbReference type="PROSITE" id="PS51918">
    <property type="entry name" value="RADICAL_SAM"/>
    <property type="match status" value="1"/>
</dbReference>
<accession>A0A2K9NWP3</accession>
<dbReference type="SUPFAM" id="SSF102114">
    <property type="entry name" value="Radical SAM enzymes"/>
    <property type="match status" value="1"/>
</dbReference>
<dbReference type="InterPro" id="IPR007197">
    <property type="entry name" value="rSAM"/>
</dbReference>
<keyword evidence="2" id="KW-0949">S-adenosyl-L-methionine</keyword>
<dbReference type="SFLD" id="SFLDG01067">
    <property type="entry name" value="SPASM/twitch_domain_containing"/>
    <property type="match status" value="1"/>
</dbReference>
<evidence type="ECO:0000256" key="3">
    <source>
        <dbReference type="ARBA" id="ARBA00022723"/>
    </source>
</evidence>
<feature type="domain" description="Radical SAM core" evidence="6">
    <location>
        <begin position="28"/>
        <end position="241"/>
    </location>
</feature>
<dbReference type="CDD" id="cd21109">
    <property type="entry name" value="SPASM"/>
    <property type="match status" value="1"/>
</dbReference>
<keyword evidence="3" id="KW-0479">Metal-binding</keyword>
<evidence type="ECO:0000259" key="6">
    <source>
        <dbReference type="PROSITE" id="PS51918"/>
    </source>
</evidence>
<dbReference type="InterPro" id="IPR013785">
    <property type="entry name" value="Aldolase_TIM"/>
</dbReference>
<dbReference type="GO" id="GO:0046872">
    <property type="term" value="F:metal ion binding"/>
    <property type="evidence" value="ECO:0007669"/>
    <property type="project" value="UniProtKB-KW"/>
</dbReference>
<name>A0A2K9NWP3_BACTC</name>
<comment type="cofactor">
    <cofactor evidence="1">
        <name>[4Fe-4S] cluster</name>
        <dbReference type="ChEBI" id="CHEBI:49883"/>
    </cofactor>
</comment>
<dbReference type="Proteomes" id="UP000235584">
    <property type="component" value="Chromosome"/>
</dbReference>
<evidence type="ECO:0000313" key="8">
    <source>
        <dbReference type="Proteomes" id="UP000235584"/>
    </source>
</evidence>
<dbReference type="InterPro" id="IPR058240">
    <property type="entry name" value="rSAM_sf"/>
</dbReference>
<sequence length="369" mass="41743">MIKSDIILDGHKLSWHSDRIKDWIAGKRVPPITIDMALTQDCNYRCTYCYAFFQRNEGHRMTKDVVFRFLADCAELGVKAITFTGDGESTLSPVFSDAVLEGKRLGLDMAAASHGEKFGPLDLEKILPALTYLRINISAATPERYAKIHGTSQQAFFRVKKNIEELVRIKRENNLTTTIGLQMVLMPENGEDIIPLADFAVEMGVDYLVIKHCSDDKDRTLGIDYSKYFELKDVLEAAQRRSNSVTQITAKMSKIMSQGKREYTKCFGPTLMLQISGTGLVAPCGDLFATDKKRFHIGNICEQSFKEIWHGEKFREVMEYIGSDEFNPQTQCGTLCLQHLVNTYLYDLKENNGPLLESSAQPPQHINFI</sequence>
<evidence type="ECO:0000313" key="7">
    <source>
        <dbReference type="EMBL" id="AUN99932.1"/>
    </source>
</evidence>
<evidence type="ECO:0000256" key="1">
    <source>
        <dbReference type="ARBA" id="ARBA00001966"/>
    </source>
</evidence>
<dbReference type="SFLD" id="SFLDS00029">
    <property type="entry name" value="Radical_SAM"/>
    <property type="match status" value="1"/>
</dbReference>
<protein>
    <submittedName>
        <fullName evidence="7">Radical SAM protein</fullName>
    </submittedName>
</protein>
<dbReference type="Pfam" id="PF04055">
    <property type="entry name" value="Radical_SAM"/>
    <property type="match status" value="1"/>
</dbReference>
<gene>
    <name evidence="7" type="ORF">C0V70_17835</name>
</gene>
<evidence type="ECO:0000256" key="5">
    <source>
        <dbReference type="ARBA" id="ARBA00023014"/>
    </source>
</evidence>
<dbReference type="CDD" id="cd01335">
    <property type="entry name" value="Radical_SAM"/>
    <property type="match status" value="1"/>
</dbReference>
<dbReference type="AlphaFoldDB" id="A0A2K9NWP3"/>
<dbReference type="InterPro" id="IPR050377">
    <property type="entry name" value="Radical_SAM_PqqE_MftC-like"/>
</dbReference>
<reference evidence="7 8" key="1">
    <citation type="submission" date="2018-01" db="EMBL/GenBank/DDBJ databases">
        <title>Complete genome sequence of Bacteriovorax stolpii DSM12778.</title>
        <authorList>
            <person name="Tang B."/>
            <person name="Chang J."/>
        </authorList>
    </citation>
    <scope>NUCLEOTIDE SEQUENCE [LARGE SCALE GENOMIC DNA]</scope>
    <source>
        <strain evidence="7 8">DSM 12778</strain>
    </source>
</reference>
<dbReference type="Pfam" id="PF13186">
    <property type="entry name" value="SPASM"/>
    <property type="match status" value="1"/>
</dbReference>
<dbReference type="GO" id="GO:0051536">
    <property type="term" value="F:iron-sulfur cluster binding"/>
    <property type="evidence" value="ECO:0007669"/>
    <property type="project" value="UniProtKB-KW"/>
</dbReference>
<evidence type="ECO:0000256" key="4">
    <source>
        <dbReference type="ARBA" id="ARBA00023004"/>
    </source>
</evidence>
<dbReference type="InterPro" id="IPR023885">
    <property type="entry name" value="4Fe4S-binding_SPASM_dom"/>
</dbReference>
<dbReference type="Gene3D" id="3.20.20.70">
    <property type="entry name" value="Aldolase class I"/>
    <property type="match status" value="1"/>
</dbReference>
<keyword evidence="4" id="KW-0408">Iron</keyword>
<evidence type="ECO:0000256" key="2">
    <source>
        <dbReference type="ARBA" id="ARBA00022691"/>
    </source>
</evidence>
<dbReference type="KEGG" id="bsto:C0V70_17835"/>
<keyword evidence="8" id="KW-1185">Reference proteome</keyword>
<dbReference type="PANTHER" id="PTHR11228:SF7">
    <property type="entry name" value="PQQA PEPTIDE CYCLASE"/>
    <property type="match status" value="1"/>
</dbReference>
<dbReference type="EMBL" id="CP025704">
    <property type="protein sequence ID" value="AUN99932.1"/>
    <property type="molecule type" value="Genomic_DNA"/>
</dbReference>